<dbReference type="OrthoDB" id="2016913at2759"/>
<organism evidence="6 7">
    <name type="scientific">Corynespora cassiicola Philippines</name>
    <dbReference type="NCBI Taxonomy" id="1448308"/>
    <lineage>
        <taxon>Eukaryota</taxon>
        <taxon>Fungi</taxon>
        <taxon>Dikarya</taxon>
        <taxon>Ascomycota</taxon>
        <taxon>Pezizomycotina</taxon>
        <taxon>Dothideomycetes</taxon>
        <taxon>Pleosporomycetidae</taxon>
        <taxon>Pleosporales</taxon>
        <taxon>Corynesporascaceae</taxon>
        <taxon>Corynespora</taxon>
    </lineage>
</organism>
<comment type="subcellular location">
    <subcellularLocation>
        <location evidence="1">Nucleus</location>
    </subcellularLocation>
</comment>
<dbReference type="InterPro" id="IPR011989">
    <property type="entry name" value="ARM-like"/>
</dbReference>
<dbReference type="AlphaFoldDB" id="A0A2T2P1N4"/>
<evidence type="ECO:0000256" key="4">
    <source>
        <dbReference type="ARBA" id="ARBA00022927"/>
    </source>
</evidence>
<dbReference type="STRING" id="1448308.A0A2T2P1N4"/>
<dbReference type="InterPro" id="IPR016024">
    <property type="entry name" value="ARM-type_fold"/>
</dbReference>
<evidence type="ECO:0000313" key="6">
    <source>
        <dbReference type="EMBL" id="PSN71577.1"/>
    </source>
</evidence>
<evidence type="ECO:0000256" key="2">
    <source>
        <dbReference type="ARBA" id="ARBA00007991"/>
    </source>
</evidence>
<dbReference type="PANTHER" id="PTHR12363">
    <property type="entry name" value="TRANSPORTIN 3 AND IMPORTIN 13"/>
    <property type="match status" value="1"/>
</dbReference>
<protein>
    <recommendedName>
        <fullName evidence="8">ARM repeat-containing protein</fullName>
    </recommendedName>
</protein>
<evidence type="ECO:0000313" key="7">
    <source>
        <dbReference type="Proteomes" id="UP000240883"/>
    </source>
</evidence>
<name>A0A2T2P1N4_CORCC</name>
<reference evidence="6 7" key="1">
    <citation type="journal article" date="2018" name="Front. Microbiol.">
        <title>Genome-Wide Analysis of Corynespora cassiicola Leaf Fall Disease Putative Effectors.</title>
        <authorList>
            <person name="Lopez D."/>
            <person name="Ribeiro S."/>
            <person name="Label P."/>
            <person name="Fumanal B."/>
            <person name="Venisse J.S."/>
            <person name="Kohler A."/>
            <person name="de Oliveira R.R."/>
            <person name="Labutti K."/>
            <person name="Lipzen A."/>
            <person name="Lail K."/>
            <person name="Bauer D."/>
            <person name="Ohm R.A."/>
            <person name="Barry K.W."/>
            <person name="Spatafora J."/>
            <person name="Grigoriev I.V."/>
            <person name="Martin F.M."/>
            <person name="Pujade-Renaud V."/>
        </authorList>
    </citation>
    <scope>NUCLEOTIDE SEQUENCE [LARGE SCALE GENOMIC DNA]</scope>
    <source>
        <strain evidence="6 7">Philippines</strain>
    </source>
</reference>
<accession>A0A2T2P1N4</accession>
<evidence type="ECO:0000256" key="1">
    <source>
        <dbReference type="ARBA" id="ARBA00004123"/>
    </source>
</evidence>
<dbReference type="GO" id="GO:0005634">
    <property type="term" value="C:nucleus"/>
    <property type="evidence" value="ECO:0007669"/>
    <property type="project" value="UniProtKB-SubCell"/>
</dbReference>
<keyword evidence="4" id="KW-0653">Protein transport</keyword>
<dbReference type="Gene3D" id="1.25.10.10">
    <property type="entry name" value="Leucine-rich Repeat Variant"/>
    <property type="match status" value="1"/>
</dbReference>
<evidence type="ECO:0008006" key="8">
    <source>
        <dbReference type="Google" id="ProtNLM"/>
    </source>
</evidence>
<dbReference type="Pfam" id="PF24140">
    <property type="entry name" value="TPR_TNPO3_IPO13_3rd"/>
    <property type="match status" value="1"/>
</dbReference>
<keyword evidence="5" id="KW-0539">Nucleus</keyword>
<dbReference type="PANTHER" id="PTHR12363:SF33">
    <property type="entry name" value="IMPORTIN-13"/>
    <property type="match status" value="1"/>
</dbReference>
<dbReference type="GO" id="GO:0006606">
    <property type="term" value="P:protein import into nucleus"/>
    <property type="evidence" value="ECO:0007669"/>
    <property type="project" value="TreeGrafter"/>
</dbReference>
<comment type="similarity">
    <text evidence="2">Belongs to the importin beta family.</text>
</comment>
<dbReference type="GO" id="GO:0005737">
    <property type="term" value="C:cytoplasm"/>
    <property type="evidence" value="ECO:0007669"/>
    <property type="project" value="TreeGrafter"/>
</dbReference>
<keyword evidence="7" id="KW-1185">Reference proteome</keyword>
<sequence length="1040" mass="117058">MADSQQAQAFPLAFEEIEQLVKTYYDPGHAKKITETEATLRVLQRSPQGWEIADALLNSNDENVRFFGALTFTIKLNADTADLSEEHSEQLLSKLIHHLVSRPASSVATRKLCSTLAQYFVKPIATWTHCIRGLVVSFGLQQPVPDSGLDEQPSTWDIVPRLADDQLLALLEFSMNLADEGKKLSTTPKYARYPLGAIRTDDSNSRNVHHRMIANVESMEVLLQVAFGRGIKYLTTPSGMNDPSYAENLQTGERICIASLKCFIGWIFYAQSEFKDIPEKLKYLRSVIELSFACLEYHVDDAMELVAEVLEGYPAFFEEKHLRMLWSAITGQWGLEILKNLDAETVSLSRIVVAYGQILLESKKLYLEPEDAHHQQAIAFLHDLLKYPDPVGVEDEVAPVVLDFWSTYVSTVAEELFVVEPGEQPPAWIEQAKTHVFLVVSELLQKMIYPPSEITREWDQDSRKTFKVFRVDVRDIILEAYESLRDAILDQFIDFSLRALEANNWLDLEGGMFCLVAVAEPLTEKSDERLHRLFERSLFRSMSGTTDVPAITRRTAVEMVAAYKSYFLRHTAALQEILPFLLSVLAQPSLAHGAAKSFASLCSECRKTLTGELAGFLTMYEQFLTYPTAEEFTKSKVLEGIAAIVQAQDSEEKQLEGVRILFNYVAQDAMRAISVTKEGNDPEQGQVLALTTLKCLSCIGRAMQAMDEEVIDLETDYKPSTFWTHGPGKEIQNQVINFVNYLTQVFPASGEIIEAACNVLRAGFKETVPGPFVLPPSAAVDYLTKATIETPRLPYVLETACCWIASNKHDKSEEFQLQAQRLLRHNLSIMQALQHPRNDPEIAVCCIDLIDDFVNVNPSIFTNEHPDILKGMFDFSIECIRSPEPLPKRHASKLWKNIFELAGNMRSKFQSTGQDITNHFGPTVAYALIANICGETDHSSLDHIIAPLRKLILCDKNARAYITNSLAQHPLIQRMGEDQATQSLIKRFIEGAIRNAKQTGAFKETVRVFWQNCKQLQMQLAPQMHAGHRFAHGMPAGNGF</sequence>
<dbReference type="SUPFAM" id="SSF48371">
    <property type="entry name" value="ARM repeat"/>
    <property type="match status" value="1"/>
</dbReference>
<dbReference type="EMBL" id="KZ678131">
    <property type="protein sequence ID" value="PSN71577.1"/>
    <property type="molecule type" value="Genomic_DNA"/>
</dbReference>
<keyword evidence="3" id="KW-0813">Transport</keyword>
<dbReference type="InterPro" id="IPR057942">
    <property type="entry name" value="TPR_TNPO3_IPO13_3rd"/>
</dbReference>
<evidence type="ECO:0000256" key="3">
    <source>
        <dbReference type="ARBA" id="ARBA00022448"/>
    </source>
</evidence>
<dbReference type="InterPro" id="IPR051345">
    <property type="entry name" value="Importin_beta-like_NTR"/>
</dbReference>
<gene>
    <name evidence="6" type="ORF">BS50DRAFT_585056</name>
</gene>
<proteinExistence type="inferred from homology"/>
<dbReference type="Proteomes" id="UP000240883">
    <property type="component" value="Unassembled WGS sequence"/>
</dbReference>
<evidence type="ECO:0000256" key="5">
    <source>
        <dbReference type="ARBA" id="ARBA00023242"/>
    </source>
</evidence>